<reference evidence="2" key="2">
    <citation type="submission" date="2015-01" db="EMBL/GenBank/DDBJ databases">
        <title>Evolutionary Origins and Diversification of the Mycorrhizal Mutualists.</title>
        <authorList>
            <consortium name="DOE Joint Genome Institute"/>
            <consortium name="Mycorrhizal Genomics Consortium"/>
            <person name="Kohler A."/>
            <person name="Kuo A."/>
            <person name="Nagy L.G."/>
            <person name="Floudas D."/>
            <person name="Copeland A."/>
            <person name="Barry K.W."/>
            <person name="Cichocki N."/>
            <person name="Veneault-Fourrey C."/>
            <person name="LaButti K."/>
            <person name="Lindquist E.A."/>
            <person name="Lipzen A."/>
            <person name="Lundell T."/>
            <person name="Morin E."/>
            <person name="Murat C."/>
            <person name="Riley R."/>
            <person name="Ohm R."/>
            <person name="Sun H."/>
            <person name="Tunlid A."/>
            <person name="Henrissat B."/>
            <person name="Grigoriev I.V."/>
            <person name="Hibbett D.S."/>
            <person name="Martin F."/>
        </authorList>
    </citation>
    <scope>NUCLEOTIDE SEQUENCE [LARGE SCALE GENOMIC DNA]</scope>
    <source>
        <strain evidence="2">Marx 270</strain>
    </source>
</reference>
<sequence length="71" mass="8237">MHLRLQIDVAFSQTVFNSPHVTNRPTFDAAIDLGSVYRRNPTTTRLKMYELQISLKEDFAHQLGNMLCAQW</sequence>
<gene>
    <name evidence="1" type="ORF">M404DRAFT_993079</name>
</gene>
<dbReference type="InParanoid" id="A0A0C3PHK6"/>
<name>A0A0C3PHK6_PISTI</name>
<dbReference type="HOGENOM" id="CLU_2741065_0_0_1"/>
<proteinExistence type="predicted"/>
<dbReference type="AlphaFoldDB" id="A0A0C3PHK6"/>
<organism evidence="1 2">
    <name type="scientific">Pisolithus tinctorius Marx 270</name>
    <dbReference type="NCBI Taxonomy" id="870435"/>
    <lineage>
        <taxon>Eukaryota</taxon>
        <taxon>Fungi</taxon>
        <taxon>Dikarya</taxon>
        <taxon>Basidiomycota</taxon>
        <taxon>Agaricomycotina</taxon>
        <taxon>Agaricomycetes</taxon>
        <taxon>Agaricomycetidae</taxon>
        <taxon>Boletales</taxon>
        <taxon>Sclerodermatineae</taxon>
        <taxon>Pisolithaceae</taxon>
        <taxon>Pisolithus</taxon>
    </lineage>
</organism>
<evidence type="ECO:0000313" key="1">
    <source>
        <dbReference type="EMBL" id="KIO13525.1"/>
    </source>
</evidence>
<evidence type="ECO:0000313" key="2">
    <source>
        <dbReference type="Proteomes" id="UP000054217"/>
    </source>
</evidence>
<accession>A0A0C3PHK6</accession>
<protein>
    <submittedName>
        <fullName evidence="1">Uncharacterized protein</fullName>
    </submittedName>
</protein>
<keyword evidence="2" id="KW-1185">Reference proteome</keyword>
<dbReference type="Proteomes" id="UP000054217">
    <property type="component" value="Unassembled WGS sequence"/>
</dbReference>
<reference evidence="1 2" key="1">
    <citation type="submission" date="2014-04" db="EMBL/GenBank/DDBJ databases">
        <authorList>
            <consortium name="DOE Joint Genome Institute"/>
            <person name="Kuo A."/>
            <person name="Kohler A."/>
            <person name="Costa M.D."/>
            <person name="Nagy L.G."/>
            <person name="Floudas D."/>
            <person name="Copeland A."/>
            <person name="Barry K.W."/>
            <person name="Cichocki N."/>
            <person name="Veneault-Fourrey C."/>
            <person name="LaButti K."/>
            <person name="Lindquist E.A."/>
            <person name="Lipzen A."/>
            <person name="Lundell T."/>
            <person name="Morin E."/>
            <person name="Murat C."/>
            <person name="Sun H."/>
            <person name="Tunlid A."/>
            <person name="Henrissat B."/>
            <person name="Grigoriev I.V."/>
            <person name="Hibbett D.S."/>
            <person name="Martin F."/>
            <person name="Nordberg H.P."/>
            <person name="Cantor M.N."/>
            <person name="Hua S.X."/>
        </authorList>
    </citation>
    <scope>NUCLEOTIDE SEQUENCE [LARGE SCALE GENOMIC DNA]</scope>
    <source>
        <strain evidence="1 2">Marx 270</strain>
    </source>
</reference>
<dbReference type="EMBL" id="KN831946">
    <property type="protein sequence ID" value="KIO13525.1"/>
    <property type="molecule type" value="Genomic_DNA"/>
</dbReference>